<dbReference type="Proteomes" id="UP001524435">
    <property type="component" value="Unassembled WGS sequence"/>
</dbReference>
<protein>
    <submittedName>
        <fullName evidence="2">Nucleoside/nucleotide kinase family protein</fullName>
    </submittedName>
</protein>
<dbReference type="Pfam" id="PF00485">
    <property type="entry name" value="PRK"/>
    <property type="match status" value="1"/>
</dbReference>
<evidence type="ECO:0000259" key="1">
    <source>
        <dbReference type="Pfam" id="PF00485"/>
    </source>
</evidence>
<reference evidence="2 3" key="1">
    <citation type="submission" date="2022-06" db="EMBL/GenBank/DDBJ databases">
        <title>Isolation of gut microbiota from human fecal samples.</title>
        <authorList>
            <person name="Pamer E.G."/>
            <person name="Barat B."/>
            <person name="Waligurski E."/>
            <person name="Medina S."/>
            <person name="Paddock L."/>
            <person name="Mostad J."/>
        </authorList>
    </citation>
    <scope>NUCLEOTIDE SEQUENCE [LARGE SCALE GENOMIC DNA]</scope>
    <source>
        <strain evidence="2 3">DFI.6.1</strain>
    </source>
</reference>
<feature type="domain" description="Phosphoribulokinase/uridine kinase" evidence="1">
    <location>
        <begin position="49"/>
        <end position="195"/>
    </location>
</feature>
<keyword evidence="2" id="KW-0808">Transferase</keyword>
<sequence>MREAFHFAINGFCVYAEYEDTFTSQIVKPLLRKLAKLQKKAGRRIIVFLAAPPATGKSALAAYFAHLSQNDPSLPSLQAIGMDGFHYTQQYILSHTLSIDGAETPMKAVKGCPETFDLALLKTKLLELQRKPQVYWPAYNRKKHDVEPDALLVDQPIIVLEGNYLLLRVLHWQELASFCDFSIFIEAKEAELQSRLLLRKMKGGCAPHEAMRFYETSEKRNIKRIMEHQMPCDIKLQLTHDDDYQLIYPDQIKE</sequence>
<evidence type="ECO:0000313" key="3">
    <source>
        <dbReference type="Proteomes" id="UP001524435"/>
    </source>
</evidence>
<dbReference type="SUPFAM" id="SSF52540">
    <property type="entry name" value="P-loop containing nucleoside triphosphate hydrolases"/>
    <property type="match status" value="1"/>
</dbReference>
<dbReference type="RefSeq" id="WP_256198330.1">
    <property type="nucleotide sequence ID" value="NZ_JANGCH010000022.1"/>
</dbReference>
<dbReference type="PANTHER" id="PTHR10285">
    <property type="entry name" value="URIDINE KINASE"/>
    <property type="match status" value="1"/>
</dbReference>
<gene>
    <name evidence="2" type="ORF">NE663_10310</name>
</gene>
<dbReference type="Gene3D" id="3.40.50.300">
    <property type="entry name" value="P-loop containing nucleotide triphosphate hydrolases"/>
    <property type="match status" value="1"/>
</dbReference>
<keyword evidence="3" id="KW-1185">Reference proteome</keyword>
<dbReference type="GO" id="GO:0016301">
    <property type="term" value="F:kinase activity"/>
    <property type="evidence" value="ECO:0007669"/>
    <property type="project" value="UniProtKB-KW"/>
</dbReference>
<evidence type="ECO:0000313" key="2">
    <source>
        <dbReference type="EMBL" id="MCQ5122642.1"/>
    </source>
</evidence>
<name>A0ABT1SN33_9FIRM</name>
<accession>A0ABT1SN33</accession>
<dbReference type="EMBL" id="JANGCH010000022">
    <property type="protein sequence ID" value="MCQ5122642.1"/>
    <property type="molecule type" value="Genomic_DNA"/>
</dbReference>
<keyword evidence="2" id="KW-0418">Kinase</keyword>
<dbReference type="InterPro" id="IPR006083">
    <property type="entry name" value="PRK/URK"/>
</dbReference>
<organism evidence="2 3">
    <name type="scientific">Massilicoli timonensis</name>
    <dbReference type="NCBI Taxonomy" id="2015901"/>
    <lineage>
        <taxon>Bacteria</taxon>
        <taxon>Bacillati</taxon>
        <taxon>Bacillota</taxon>
        <taxon>Erysipelotrichia</taxon>
        <taxon>Erysipelotrichales</taxon>
        <taxon>Erysipelotrichaceae</taxon>
        <taxon>Massilicoli</taxon>
    </lineage>
</organism>
<comment type="caution">
    <text evidence="2">The sequence shown here is derived from an EMBL/GenBank/DDBJ whole genome shotgun (WGS) entry which is preliminary data.</text>
</comment>
<proteinExistence type="predicted"/>
<dbReference type="NCBIfam" id="NF006745">
    <property type="entry name" value="PRK09270.1-4"/>
    <property type="match status" value="1"/>
</dbReference>
<dbReference type="InterPro" id="IPR027417">
    <property type="entry name" value="P-loop_NTPase"/>
</dbReference>